<keyword evidence="6" id="KW-0238">DNA-binding</keyword>
<comment type="subcellular location">
    <subcellularLocation>
        <location evidence="1">Nucleus</location>
    </subcellularLocation>
</comment>
<dbReference type="PANTHER" id="PTHR32467">
    <property type="entry name" value="AP2-LIKE ETHYLENE-RESPONSIVE TRANSCRIPTION FACTOR"/>
    <property type="match status" value="1"/>
</dbReference>
<dbReference type="GO" id="GO:0005634">
    <property type="term" value="C:nucleus"/>
    <property type="evidence" value="ECO:0007669"/>
    <property type="project" value="UniProtKB-SubCell"/>
</dbReference>
<feature type="coiled-coil region" evidence="12">
    <location>
        <begin position="498"/>
        <end position="528"/>
    </location>
</feature>
<keyword evidence="8" id="KW-0804">Transcription</keyword>
<dbReference type="PROSITE" id="PS51032">
    <property type="entry name" value="AP2_ERF"/>
    <property type="match status" value="1"/>
</dbReference>
<protein>
    <recommendedName>
        <fullName evidence="17">RING-type domain-containing protein</fullName>
    </recommendedName>
</protein>
<sequence length="585" mass="65497">MEFQRSSFSFRSSDYWVHVTLQGFQSPADSKSQFFGELSLRQYQIFQKRFHAFILDEFPLGPDRFATLRFAPRQLLLPELRAHLRSLSSSLSLDPAIYEALAPWIKSMARKLANPNGSMGFVMVATVKILTIEYVDQLFDDMSDSMALLSIGSSDGGSTSSSISLDFVVEKLGAERYFERGDGDLGSCSVCLEELSDGTASELIRMPCSHVYHPSCILRWFNMDKKTCPNCRYKLHTESGGGSGGGGAEPSEAVVASDQLMVYRGVKKSKKERGCTAKERISKMPPCAAGKRSSIYRGVTRHRWTGRYEGHLWDKSTWNQNQNKKGKQGAYDDEEAAARAYDLAALKYWGPGTLINFPVTDYPRDLEEMQNARMCQGRNTLHLFGERAVVSQEEFLNIVAFLGIDPATESELLGAFCIERKIDLTSYIKWWGPNRSRQGETGMKSSEETKNVCVGDIGVELKTLEWGIQPTEPYQMPHLGISHVSKKHKGTRVSAMSILLWSAAYKNLQEKASQMEENNADNDENENKNTIHKMDYGKAVEKSTSHDERLSSALGMSGGMSLQTDVFPLAPFLSVPLLTNYNIPW</sequence>
<dbReference type="PANTHER" id="PTHR32467:SF32">
    <property type="entry name" value="AP2-LIKE ETHYLENE-RESPONSIVE TRANSCRIPTION FACTOR SMOS1"/>
    <property type="match status" value="1"/>
</dbReference>
<dbReference type="GO" id="GO:0003677">
    <property type="term" value="F:DNA binding"/>
    <property type="evidence" value="ECO:0007669"/>
    <property type="project" value="UniProtKB-KW"/>
</dbReference>
<dbReference type="PRINTS" id="PR00367">
    <property type="entry name" value="ETHRSPELEMNT"/>
</dbReference>
<dbReference type="Pfam" id="PF13639">
    <property type="entry name" value="zf-RING_2"/>
    <property type="match status" value="1"/>
</dbReference>
<dbReference type="InterPro" id="IPR013083">
    <property type="entry name" value="Znf_RING/FYVE/PHD"/>
</dbReference>
<organism evidence="15 16">
    <name type="scientific">Malus domestica</name>
    <name type="common">Apple</name>
    <name type="synonym">Pyrus malus</name>
    <dbReference type="NCBI Taxonomy" id="3750"/>
    <lineage>
        <taxon>Eukaryota</taxon>
        <taxon>Viridiplantae</taxon>
        <taxon>Streptophyta</taxon>
        <taxon>Embryophyta</taxon>
        <taxon>Tracheophyta</taxon>
        <taxon>Spermatophyta</taxon>
        <taxon>Magnoliopsida</taxon>
        <taxon>eudicotyledons</taxon>
        <taxon>Gunneridae</taxon>
        <taxon>Pentapetalae</taxon>
        <taxon>rosids</taxon>
        <taxon>fabids</taxon>
        <taxon>Rosales</taxon>
        <taxon>Rosaceae</taxon>
        <taxon>Amygdaloideae</taxon>
        <taxon>Maleae</taxon>
        <taxon>Malus</taxon>
    </lineage>
</organism>
<evidence type="ECO:0000256" key="11">
    <source>
        <dbReference type="PROSITE-ProRule" id="PRU00175"/>
    </source>
</evidence>
<dbReference type="InterPro" id="IPR011016">
    <property type="entry name" value="Znf_RING-CH"/>
</dbReference>
<evidence type="ECO:0008006" key="17">
    <source>
        <dbReference type="Google" id="ProtNLM"/>
    </source>
</evidence>
<dbReference type="Gene3D" id="3.30.40.10">
    <property type="entry name" value="Zinc/RING finger domain, C3HC4 (zinc finger)"/>
    <property type="match status" value="1"/>
</dbReference>
<gene>
    <name evidence="15" type="ORF">DVH24_004976</name>
</gene>
<proteinExistence type="inferred from homology"/>
<feature type="domain" description="AP2/ERF" evidence="14">
    <location>
        <begin position="295"/>
        <end position="358"/>
    </location>
</feature>
<dbReference type="Proteomes" id="UP000290289">
    <property type="component" value="Chromosome 12"/>
</dbReference>
<dbReference type="Gene3D" id="3.30.730.10">
    <property type="entry name" value="AP2/ERF domain"/>
    <property type="match status" value="1"/>
</dbReference>
<comment type="caution">
    <text evidence="15">The sequence shown here is derived from an EMBL/GenBank/DDBJ whole genome shotgun (WGS) entry which is preliminary data.</text>
</comment>
<keyword evidence="7" id="KW-0010">Activator</keyword>
<dbReference type="PROSITE" id="PS50089">
    <property type="entry name" value="ZF_RING_2"/>
    <property type="match status" value="1"/>
</dbReference>
<dbReference type="GO" id="GO:0003700">
    <property type="term" value="F:DNA-binding transcription factor activity"/>
    <property type="evidence" value="ECO:0007669"/>
    <property type="project" value="InterPro"/>
</dbReference>
<dbReference type="InterPro" id="IPR016177">
    <property type="entry name" value="DNA-bd_dom_sf"/>
</dbReference>
<keyword evidence="16" id="KW-1185">Reference proteome</keyword>
<evidence type="ECO:0000256" key="7">
    <source>
        <dbReference type="ARBA" id="ARBA00023159"/>
    </source>
</evidence>
<evidence type="ECO:0000259" key="14">
    <source>
        <dbReference type="PROSITE" id="PS51032"/>
    </source>
</evidence>
<evidence type="ECO:0000256" key="1">
    <source>
        <dbReference type="ARBA" id="ARBA00004123"/>
    </source>
</evidence>
<evidence type="ECO:0000256" key="2">
    <source>
        <dbReference type="ARBA" id="ARBA00022723"/>
    </source>
</evidence>
<evidence type="ECO:0000256" key="10">
    <source>
        <dbReference type="ARBA" id="ARBA00037973"/>
    </source>
</evidence>
<reference evidence="15 16" key="1">
    <citation type="submission" date="2018-10" db="EMBL/GenBank/DDBJ databases">
        <title>A high-quality apple genome assembly.</title>
        <authorList>
            <person name="Hu J."/>
        </authorList>
    </citation>
    <scope>NUCLEOTIDE SEQUENCE [LARGE SCALE GENOMIC DNA]</scope>
    <source>
        <strain evidence="16">cv. HFTH1</strain>
        <tissue evidence="15">Young leaf</tissue>
    </source>
</reference>
<name>A0A498IFY1_MALDO</name>
<dbReference type="FunFam" id="3.30.730.10:FF:000004">
    <property type="entry name" value="AP2-like ethylene-responsive transcription factor"/>
    <property type="match status" value="1"/>
</dbReference>
<evidence type="ECO:0000256" key="4">
    <source>
        <dbReference type="ARBA" id="ARBA00022833"/>
    </source>
</evidence>
<evidence type="ECO:0000256" key="6">
    <source>
        <dbReference type="ARBA" id="ARBA00023125"/>
    </source>
</evidence>
<dbReference type="SMART" id="SM00380">
    <property type="entry name" value="AP2"/>
    <property type="match status" value="1"/>
</dbReference>
<feature type="domain" description="RING-type" evidence="13">
    <location>
        <begin position="188"/>
        <end position="232"/>
    </location>
</feature>
<dbReference type="SMART" id="SM00184">
    <property type="entry name" value="RING"/>
    <property type="match status" value="1"/>
</dbReference>
<evidence type="ECO:0000256" key="8">
    <source>
        <dbReference type="ARBA" id="ARBA00023163"/>
    </source>
</evidence>
<comment type="similarity">
    <text evidence="10">Belongs to the AP2/ERF transcription factor family. AP2 subfamily.</text>
</comment>
<dbReference type="AlphaFoldDB" id="A0A498IFY1"/>
<evidence type="ECO:0000256" key="9">
    <source>
        <dbReference type="ARBA" id="ARBA00023242"/>
    </source>
</evidence>
<keyword evidence="5" id="KW-0805">Transcription regulation</keyword>
<evidence type="ECO:0000256" key="12">
    <source>
        <dbReference type="SAM" id="Coils"/>
    </source>
</evidence>
<dbReference type="STRING" id="3750.A0A498IFY1"/>
<evidence type="ECO:0000313" key="16">
    <source>
        <dbReference type="Proteomes" id="UP000290289"/>
    </source>
</evidence>
<evidence type="ECO:0000313" key="15">
    <source>
        <dbReference type="EMBL" id="RXH81062.1"/>
    </source>
</evidence>
<evidence type="ECO:0000259" key="13">
    <source>
        <dbReference type="PROSITE" id="PS50089"/>
    </source>
</evidence>
<dbReference type="SUPFAM" id="SSF54171">
    <property type="entry name" value="DNA-binding domain"/>
    <property type="match status" value="1"/>
</dbReference>
<dbReference type="SUPFAM" id="SSF57850">
    <property type="entry name" value="RING/U-box"/>
    <property type="match status" value="1"/>
</dbReference>
<keyword evidence="4" id="KW-0862">Zinc</keyword>
<keyword evidence="9" id="KW-0539">Nucleus</keyword>
<evidence type="ECO:0000256" key="3">
    <source>
        <dbReference type="ARBA" id="ARBA00022771"/>
    </source>
</evidence>
<keyword evidence="12" id="KW-0175">Coiled coil</keyword>
<evidence type="ECO:0000256" key="5">
    <source>
        <dbReference type="ARBA" id="ARBA00023015"/>
    </source>
</evidence>
<keyword evidence="3 11" id="KW-0863">Zinc-finger</keyword>
<dbReference type="InterPro" id="IPR001841">
    <property type="entry name" value="Znf_RING"/>
</dbReference>
<dbReference type="CDD" id="cd16448">
    <property type="entry name" value="RING-H2"/>
    <property type="match status" value="1"/>
</dbReference>
<keyword evidence="2" id="KW-0479">Metal-binding</keyword>
<dbReference type="EMBL" id="RDQH01000338">
    <property type="protein sequence ID" value="RXH81062.1"/>
    <property type="molecule type" value="Genomic_DNA"/>
</dbReference>
<dbReference type="InterPro" id="IPR036955">
    <property type="entry name" value="AP2/ERF_dom_sf"/>
</dbReference>
<accession>A0A498IFY1</accession>
<dbReference type="GO" id="GO:0008270">
    <property type="term" value="F:zinc ion binding"/>
    <property type="evidence" value="ECO:0007669"/>
    <property type="project" value="UniProtKB-KW"/>
</dbReference>
<dbReference type="InterPro" id="IPR001471">
    <property type="entry name" value="AP2/ERF_dom"/>
</dbReference>
<dbReference type="SMART" id="SM00744">
    <property type="entry name" value="RINGv"/>
    <property type="match status" value="1"/>
</dbReference>